<reference evidence="6" key="1">
    <citation type="submission" date="2022-11" db="UniProtKB">
        <authorList>
            <consortium name="WormBaseParasite"/>
        </authorList>
    </citation>
    <scope>IDENTIFICATION</scope>
</reference>
<dbReference type="SUPFAM" id="SSF50104">
    <property type="entry name" value="Translation proteins SH3-like domain"/>
    <property type="match status" value="1"/>
</dbReference>
<dbReference type="InterPro" id="IPR045166">
    <property type="entry name" value="Spp2-like"/>
</dbReference>
<feature type="compositionally biased region" description="Polar residues" evidence="3">
    <location>
        <begin position="41"/>
        <end position="51"/>
    </location>
</feature>
<accession>A0A915E5N9</accession>
<dbReference type="PANTHER" id="PTHR15818:SF2">
    <property type="entry name" value="G-PATCH DOMAIN AND KOW MOTIFS-CONTAINING PROTEIN"/>
    <property type="match status" value="1"/>
</dbReference>
<sequence>MAFLRGCGWKEQDGIGRGENQKTVKLRVTEPRPKGLGLGANISQSGKQQDLNGGKKKGFEKNTRVKILSGADRGLSGQIKSMDEDNSSCFVELDTNRRIVRVSQFSLEVIESKL</sequence>
<evidence type="ECO:0000313" key="5">
    <source>
        <dbReference type="Proteomes" id="UP000887574"/>
    </source>
</evidence>
<keyword evidence="5" id="KW-1185">Reference proteome</keyword>
<dbReference type="Proteomes" id="UP000887574">
    <property type="component" value="Unplaced"/>
</dbReference>
<evidence type="ECO:0000313" key="6">
    <source>
        <dbReference type="WBParaSite" id="jg3105"/>
    </source>
</evidence>
<dbReference type="SMART" id="SM00739">
    <property type="entry name" value="KOW"/>
    <property type="match status" value="1"/>
</dbReference>
<feature type="domain" description="KOW" evidence="4">
    <location>
        <begin position="58"/>
        <end position="85"/>
    </location>
</feature>
<dbReference type="InterPro" id="IPR005824">
    <property type="entry name" value="KOW"/>
</dbReference>
<dbReference type="GO" id="GO:0005681">
    <property type="term" value="C:spliceosomal complex"/>
    <property type="evidence" value="ECO:0007669"/>
    <property type="project" value="TreeGrafter"/>
</dbReference>
<dbReference type="Pfam" id="PF12656">
    <property type="entry name" value="G-patch_2"/>
    <property type="match status" value="1"/>
</dbReference>
<dbReference type="AlphaFoldDB" id="A0A915E5N9"/>
<proteinExistence type="predicted"/>
<feature type="region of interest" description="Disordered" evidence="3">
    <location>
        <begin position="32"/>
        <end position="57"/>
    </location>
</feature>
<evidence type="ECO:0000256" key="3">
    <source>
        <dbReference type="SAM" id="MobiDB-lite"/>
    </source>
</evidence>
<keyword evidence="2" id="KW-0539">Nucleus</keyword>
<dbReference type="InterPro" id="IPR008991">
    <property type="entry name" value="Translation_prot_SH3-like_sf"/>
</dbReference>
<protein>
    <submittedName>
        <fullName evidence="6">KOW domain-containing protein</fullName>
    </submittedName>
</protein>
<dbReference type="Gene3D" id="2.30.30.30">
    <property type="match status" value="1"/>
</dbReference>
<dbReference type="InterPro" id="IPR026822">
    <property type="entry name" value="Spp2/MOS2_G-patch"/>
</dbReference>
<dbReference type="WBParaSite" id="jg3105">
    <property type="protein sequence ID" value="jg3105"/>
    <property type="gene ID" value="jg3105"/>
</dbReference>
<comment type="subcellular location">
    <subcellularLocation>
        <location evidence="1">Nucleus</location>
    </subcellularLocation>
</comment>
<dbReference type="InterPro" id="IPR014722">
    <property type="entry name" value="Rib_uL2_dom2"/>
</dbReference>
<dbReference type="PANTHER" id="PTHR15818">
    <property type="entry name" value="G PATCH AND KOW-CONTAINING"/>
    <property type="match status" value="1"/>
</dbReference>
<evidence type="ECO:0000259" key="4">
    <source>
        <dbReference type="SMART" id="SM00739"/>
    </source>
</evidence>
<evidence type="ECO:0000256" key="2">
    <source>
        <dbReference type="ARBA" id="ARBA00023242"/>
    </source>
</evidence>
<dbReference type="GO" id="GO:0000398">
    <property type="term" value="P:mRNA splicing, via spliceosome"/>
    <property type="evidence" value="ECO:0007669"/>
    <property type="project" value="InterPro"/>
</dbReference>
<organism evidence="5 6">
    <name type="scientific">Ditylenchus dipsaci</name>
    <dbReference type="NCBI Taxonomy" id="166011"/>
    <lineage>
        <taxon>Eukaryota</taxon>
        <taxon>Metazoa</taxon>
        <taxon>Ecdysozoa</taxon>
        <taxon>Nematoda</taxon>
        <taxon>Chromadorea</taxon>
        <taxon>Rhabditida</taxon>
        <taxon>Tylenchina</taxon>
        <taxon>Tylenchomorpha</taxon>
        <taxon>Sphaerularioidea</taxon>
        <taxon>Anguinidae</taxon>
        <taxon>Anguininae</taxon>
        <taxon>Ditylenchus</taxon>
    </lineage>
</organism>
<evidence type="ECO:0000256" key="1">
    <source>
        <dbReference type="ARBA" id="ARBA00004123"/>
    </source>
</evidence>
<name>A0A915E5N9_9BILA</name>